<evidence type="ECO:0000256" key="2">
    <source>
        <dbReference type="ARBA" id="ARBA00023015"/>
    </source>
</evidence>
<evidence type="ECO:0000313" key="7">
    <source>
        <dbReference type="Proteomes" id="UP000291562"/>
    </source>
</evidence>
<dbReference type="SUPFAM" id="SSF53850">
    <property type="entry name" value="Periplasmic binding protein-like II"/>
    <property type="match status" value="1"/>
</dbReference>
<dbReference type="FunFam" id="1.10.10.10:FF:000001">
    <property type="entry name" value="LysR family transcriptional regulator"/>
    <property type="match status" value="1"/>
</dbReference>
<dbReference type="InterPro" id="IPR036388">
    <property type="entry name" value="WH-like_DNA-bd_sf"/>
</dbReference>
<sequence length="298" mass="32683">MNVTVLNLFVEVAQRGSFAAVAKERNIDPSSVSRGIAELEAELGVRLFQRTTRNVTLTEAGDRYLAGVEPLLYELARTHEAALETVGGTRGTLRITASATFGPRCIVPQLKEFCARYPDLRIEALFTDEVVDLFAERVDLAIRLAPAVEGNLVATKLMNTRYRVVASVGYLAAAPPLEVPADIARHRCVMFNLHAFRSRWLFRDSHGAIEEVSVDGDLVLSPAVSLHAAVLEGLGPALLPNWLVDGDIASGALVNVFPTYDVTATTFDTGAWLIYPSRTYLPQKVRVMIDFLKSRLNT</sequence>
<dbReference type="Pfam" id="PF03466">
    <property type="entry name" value="LysR_substrate"/>
    <property type="match status" value="1"/>
</dbReference>
<reference evidence="6 7" key="1">
    <citation type="submission" date="2019-01" db="EMBL/GenBank/DDBJ databases">
        <title>Pseudolysobacter antarctica gen. nov., sp. nov., isolated from Fildes Peninsula, Antarctica.</title>
        <authorList>
            <person name="Wei Z."/>
            <person name="Peng F."/>
        </authorList>
    </citation>
    <scope>NUCLEOTIDE SEQUENCE [LARGE SCALE GENOMIC DNA]</scope>
    <source>
        <strain evidence="6 7">AQ6-296</strain>
    </source>
</reference>
<evidence type="ECO:0000256" key="4">
    <source>
        <dbReference type="ARBA" id="ARBA00023163"/>
    </source>
</evidence>
<feature type="domain" description="HTH lysR-type" evidence="5">
    <location>
        <begin position="1"/>
        <end position="58"/>
    </location>
</feature>
<dbReference type="InterPro" id="IPR005119">
    <property type="entry name" value="LysR_subst-bd"/>
</dbReference>
<dbReference type="EMBL" id="CP035704">
    <property type="protein sequence ID" value="QBB71698.1"/>
    <property type="molecule type" value="Genomic_DNA"/>
</dbReference>
<dbReference type="AlphaFoldDB" id="A0A411HMJ2"/>
<dbReference type="GO" id="GO:0003677">
    <property type="term" value="F:DNA binding"/>
    <property type="evidence" value="ECO:0007669"/>
    <property type="project" value="UniProtKB-KW"/>
</dbReference>
<proteinExistence type="inferred from homology"/>
<keyword evidence="7" id="KW-1185">Reference proteome</keyword>
<keyword evidence="3" id="KW-0238">DNA-binding</keyword>
<keyword evidence="4" id="KW-0804">Transcription</keyword>
<dbReference type="Gene3D" id="1.10.10.10">
    <property type="entry name" value="Winged helix-like DNA-binding domain superfamily/Winged helix DNA-binding domain"/>
    <property type="match status" value="1"/>
</dbReference>
<dbReference type="Pfam" id="PF00126">
    <property type="entry name" value="HTH_1"/>
    <property type="match status" value="1"/>
</dbReference>
<evidence type="ECO:0000256" key="3">
    <source>
        <dbReference type="ARBA" id="ARBA00023125"/>
    </source>
</evidence>
<dbReference type="OrthoDB" id="9810065at2"/>
<keyword evidence="2" id="KW-0805">Transcription regulation</keyword>
<dbReference type="Proteomes" id="UP000291562">
    <property type="component" value="Chromosome"/>
</dbReference>
<dbReference type="GO" id="GO:0003700">
    <property type="term" value="F:DNA-binding transcription factor activity"/>
    <property type="evidence" value="ECO:0007669"/>
    <property type="project" value="InterPro"/>
</dbReference>
<comment type="similarity">
    <text evidence="1">Belongs to the LysR transcriptional regulatory family.</text>
</comment>
<dbReference type="SUPFAM" id="SSF46785">
    <property type="entry name" value="Winged helix' DNA-binding domain"/>
    <property type="match status" value="1"/>
</dbReference>
<accession>A0A411HMJ2</accession>
<protein>
    <submittedName>
        <fullName evidence="6">LysR family transcriptional regulator</fullName>
    </submittedName>
</protein>
<gene>
    <name evidence="6" type="ORF">ELE36_15780</name>
</gene>
<dbReference type="InterPro" id="IPR036390">
    <property type="entry name" value="WH_DNA-bd_sf"/>
</dbReference>
<dbReference type="PANTHER" id="PTHR30537:SF5">
    <property type="entry name" value="HTH-TYPE TRANSCRIPTIONAL ACTIVATOR TTDR-RELATED"/>
    <property type="match status" value="1"/>
</dbReference>
<dbReference type="InterPro" id="IPR058163">
    <property type="entry name" value="LysR-type_TF_proteobact-type"/>
</dbReference>
<evidence type="ECO:0000259" key="5">
    <source>
        <dbReference type="PROSITE" id="PS50931"/>
    </source>
</evidence>
<name>A0A411HMJ2_9GAMM</name>
<evidence type="ECO:0000313" key="6">
    <source>
        <dbReference type="EMBL" id="QBB71698.1"/>
    </source>
</evidence>
<evidence type="ECO:0000256" key="1">
    <source>
        <dbReference type="ARBA" id="ARBA00009437"/>
    </source>
</evidence>
<dbReference type="PANTHER" id="PTHR30537">
    <property type="entry name" value="HTH-TYPE TRANSCRIPTIONAL REGULATOR"/>
    <property type="match status" value="1"/>
</dbReference>
<dbReference type="KEGG" id="xbc:ELE36_15780"/>
<organism evidence="6 7">
    <name type="scientific">Pseudolysobacter antarcticus</name>
    <dbReference type="NCBI Taxonomy" id="2511995"/>
    <lineage>
        <taxon>Bacteria</taxon>
        <taxon>Pseudomonadati</taxon>
        <taxon>Pseudomonadota</taxon>
        <taxon>Gammaproteobacteria</taxon>
        <taxon>Lysobacterales</taxon>
        <taxon>Rhodanobacteraceae</taxon>
        <taxon>Pseudolysobacter</taxon>
    </lineage>
</organism>
<dbReference type="InterPro" id="IPR000847">
    <property type="entry name" value="LysR_HTH_N"/>
</dbReference>
<dbReference type="PROSITE" id="PS50931">
    <property type="entry name" value="HTH_LYSR"/>
    <property type="match status" value="1"/>
</dbReference>
<dbReference type="Gene3D" id="3.40.190.290">
    <property type="match status" value="1"/>
</dbReference>
<dbReference type="CDD" id="cd08422">
    <property type="entry name" value="PBP2_CrgA_like"/>
    <property type="match status" value="1"/>
</dbReference>